<dbReference type="GO" id="GO:0003700">
    <property type="term" value="F:DNA-binding transcription factor activity"/>
    <property type="evidence" value="ECO:0007669"/>
    <property type="project" value="InterPro"/>
</dbReference>
<feature type="domain" description="HTH arsR-type" evidence="1">
    <location>
        <begin position="16"/>
        <end position="60"/>
    </location>
</feature>
<dbReference type="CDD" id="cd00090">
    <property type="entry name" value="HTH_ARSR"/>
    <property type="match status" value="1"/>
</dbReference>
<sequence length="94" mass="10813">MEGVLWYLLASSRGAKTRVRLLRALEHRPQNANQLSNALEMDYSTIRHHLKILVENNILQSAGNGYGEVYLFTEQAKQNWDTVERILNTVEGEE</sequence>
<dbReference type="Gene3D" id="1.10.10.10">
    <property type="entry name" value="Winged helix-like DNA-binding domain superfamily/Winged helix DNA-binding domain"/>
    <property type="match status" value="1"/>
</dbReference>
<dbReference type="PANTHER" id="PTHR38600">
    <property type="entry name" value="TRANSCRIPTIONAL REGULATORY PROTEIN"/>
    <property type="match status" value="1"/>
</dbReference>
<dbReference type="Proteomes" id="UP001203207">
    <property type="component" value="Unassembled WGS sequence"/>
</dbReference>
<dbReference type="InterPro" id="IPR036390">
    <property type="entry name" value="WH_DNA-bd_sf"/>
</dbReference>
<dbReference type="InterPro" id="IPR036388">
    <property type="entry name" value="WH-like_DNA-bd_sf"/>
</dbReference>
<reference evidence="2" key="2">
    <citation type="submission" date="2022-02" db="EMBL/GenBank/DDBJ databases">
        <authorList>
            <person name="Elcheninov A.G."/>
            <person name="Sorokin D.Y."/>
            <person name="Kublanov I.V."/>
        </authorList>
    </citation>
    <scope>NUCLEOTIDE SEQUENCE</scope>
    <source>
        <strain evidence="2">AArc-St2</strain>
    </source>
</reference>
<comment type="caution">
    <text evidence="2">The sequence shown here is derived from an EMBL/GenBank/DDBJ whole genome shotgun (WGS) entry which is preliminary data.</text>
</comment>
<dbReference type="Pfam" id="PF01022">
    <property type="entry name" value="HTH_5"/>
    <property type="match status" value="1"/>
</dbReference>
<proteinExistence type="predicted"/>
<dbReference type="EMBL" id="JAKRVX010000002">
    <property type="protein sequence ID" value="MCL9816201.1"/>
    <property type="molecule type" value="Genomic_DNA"/>
</dbReference>
<dbReference type="InterPro" id="IPR011991">
    <property type="entry name" value="ArsR-like_HTH"/>
</dbReference>
<gene>
    <name evidence="2" type="ORF">AArcSt2_04515</name>
</gene>
<accession>A0AAE3FVZ4</accession>
<dbReference type="AlphaFoldDB" id="A0AAE3FVZ4"/>
<name>A0AAE3FVZ4_9EURY</name>
<reference evidence="2" key="1">
    <citation type="journal article" date="2022" name="Syst. Appl. Microbiol.">
        <title>Natronocalculus amylovorans gen. nov., sp. nov., and Natranaeroarchaeum aerophilus sp. nov., dominant culturable amylolytic natronoarchaea from hypersaline soda lakes in southwestern Siberia.</title>
        <authorList>
            <person name="Sorokin D.Y."/>
            <person name="Elcheninov A.G."/>
            <person name="Khizhniak T.V."/>
            <person name="Koenen M."/>
            <person name="Bale N.J."/>
            <person name="Damste J.S.S."/>
            <person name="Kublanov I.V."/>
        </authorList>
    </citation>
    <scope>NUCLEOTIDE SEQUENCE</scope>
    <source>
        <strain evidence="2">AArc-St2</strain>
    </source>
</reference>
<evidence type="ECO:0000313" key="2">
    <source>
        <dbReference type="EMBL" id="MCL9816201.1"/>
    </source>
</evidence>
<evidence type="ECO:0000259" key="1">
    <source>
        <dbReference type="Pfam" id="PF01022"/>
    </source>
</evidence>
<dbReference type="SUPFAM" id="SSF46785">
    <property type="entry name" value="Winged helix' DNA-binding domain"/>
    <property type="match status" value="1"/>
</dbReference>
<protein>
    <submittedName>
        <fullName evidence="2">Winged helix-turn-helix domain-containing protein</fullName>
    </submittedName>
</protein>
<dbReference type="RefSeq" id="WP_250583232.1">
    <property type="nucleotide sequence ID" value="NZ_JAKRVX010000002.1"/>
</dbReference>
<dbReference type="InterPro" id="IPR001845">
    <property type="entry name" value="HTH_ArsR_DNA-bd_dom"/>
</dbReference>
<organism evidence="2 3">
    <name type="scientific">Natronocalculus amylovorans</name>
    <dbReference type="NCBI Taxonomy" id="2917812"/>
    <lineage>
        <taxon>Archaea</taxon>
        <taxon>Methanobacteriati</taxon>
        <taxon>Methanobacteriota</taxon>
        <taxon>Stenosarchaea group</taxon>
        <taxon>Halobacteria</taxon>
        <taxon>Halobacteriales</taxon>
        <taxon>Haloferacaceae</taxon>
        <taxon>Natronocalculus</taxon>
    </lineage>
</organism>
<evidence type="ECO:0000313" key="3">
    <source>
        <dbReference type="Proteomes" id="UP001203207"/>
    </source>
</evidence>
<dbReference type="PANTHER" id="PTHR38600:SF1">
    <property type="entry name" value="TRANSCRIPTIONAL REGULATORY PROTEIN"/>
    <property type="match status" value="1"/>
</dbReference>
<keyword evidence="3" id="KW-1185">Reference proteome</keyword>